<protein>
    <submittedName>
        <fullName evidence="3">Flagellar hook-length control protein FliK</fullName>
    </submittedName>
</protein>
<feature type="region of interest" description="Disordered" evidence="1">
    <location>
        <begin position="332"/>
        <end position="354"/>
    </location>
</feature>
<keyword evidence="3" id="KW-0966">Cell projection</keyword>
<dbReference type="EMBL" id="CP115920">
    <property type="protein sequence ID" value="XCD16086.1"/>
    <property type="molecule type" value="Genomic_DNA"/>
</dbReference>
<dbReference type="InterPro" id="IPR021136">
    <property type="entry name" value="Flagellar_hook_control-like_C"/>
</dbReference>
<dbReference type="InterPro" id="IPR052563">
    <property type="entry name" value="FliK"/>
</dbReference>
<dbReference type="Pfam" id="PF02120">
    <property type="entry name" value="Flg_hook"/>
    <property type="match status" value="1"/>
</dbReference>
<evidence type="ECO:0000259" key="2">
    <source>
        <dbReference type="Pfam" id="PF02120"/>
    </source>
</evidence>
<evidence type="ECO:0000256" key="1">
    <source>
        <dbReference type="SAM" id="MobiDB-lite"/>
    </source>
</evidence>
<reference evidence="3" key="1">
    <citation type="submission" date="2023-01" db="EMBL/GenBank/DDBJ databases">
        <title>Vibrio sp. CB1-14 genome sequencing.</title>
        <authorList>
            <person name="Otstavnykh N."/>
            <person name="Isaeva M."/>
            <person name="Meleshko D."/>
        </authorList>
    </citation>
    <scope>NUCLEOTIDE SEQUENCE</scope>
    <source>
        <strain evidence="3">CB1-14</strain>
    </source>
</reference>
<keyword evidence="3" id="KW-0282">Flagellum</keyword>
<dbReference type="AlphaFoldDB" id="A0AAU8BHF1"/>
<dbReference type="KEGG" id="vck:PG915_00255"/>
<dbReference type="PANTHER" id="PTHR37533:SF2">
    <property type="entry name" value="FLAGELLAR HOOK-LENGTH CONTROL PROTEIN"/>
    <property type="match status" value="1"/>
</dbReference>
<dbReference type="RefSeq" id="WP_353497404.1">
    <property type="nucleotide sequence ID" value="NZ_CP115920.1"/>
</dbReference>
<sequence length="354" mass="37068">MLVSNQLVNNHIGSASASKQGHSTGQTSISQALDSKENGLPIVRGFGSLLSPKSTSDKDATPASLLDEALVENEITDGALLTQYVTPPVQSFGSAGASNAALDAEALSKSTSPMLAQLNGSQRSFGEVNPQLTNSPAQSTAKEAALPTGLLQTSATQTELSGKSLATDIANLLSANQTQNGAAALPTGSQAGAPSVNPTTTVNTATATTEWAPVRIDPQAGKWGEQMLQVLNDRVTLQAQQNLQEARIRLDPPDLGKLDLMVRVEGDKLSVQLNANVAATREALVQVSERLRAELQNQSLMHVDVQIGGGDKQESNGQPAPEQSSTIFANERHESGSNNATAFSTDEHWLSTQV</sequence>
<keyword evidence="3" id="KW-0969">Cilium</keyword>
<feature type="compositionally biased region" description="Polar residues" evidence="1">
    <location>
        <begin position="124"/>
        <end position="141"/>
    </location>
</feature>
<feature type="compositionally biased region" description="Basic and acidic residues" evidence="1">
    <location>
        <begin position="345"/>
        <end position="354"/>
    </location>
</feature>
<dbReference type="CDD" id="cd17470">
    <property type="entry name" value="T3SS_Flik_C"/>
    <property type="match status" value="1"/>
</dbReference>
<feature type="domain" description="Flagellar hook-length control protein-like C-terminal" evidence="2">
    <location>
        <begin position="234"/>
        <end position="314"/>
    </location>
</feature>
<proteinExistence type="predicted"/>
<gene>
    <name evidence="3" type="ORF">PG915_00255</name>
</gene>
<accession>A0AAU8BHF1</accession>
<dbReference type="PANTHER" id="PTHR37533">
    <property type="entry name" value="FLAGELLAR HOOK-LENGTH CONTROL PROTEIN"/>
    <property type="match status" value="1"/>
</dbReference>
<organism evidence="3">
    <name type="scientific">Vibrio chaetopteri</name>
    <dbReference type="NCBI Taxonomy" id="3016528"/>
    <lineage>
        <taxon>Bacteria</taxon>
        <taxon>Pseudomonadati</taxon>
        <taxon>Pseudomonadota</taxon>
        <taxon>Gammaproteobacteria</taxon>
        <taxon>Vibrionales</taxon>
        <taxon>Vibrionaceae</taxon>
        <taxon>Vibrio</taxon>
    </lineage>
</organism>
<evidence type="ECO:0000313" key="3">
    <source>
        <dbReference type="EMBL" id="XCD16086.1"/>
    </source>
</evidence>
<dbReference type="InterPro" id="IPR038610">
    <property type="entry name" value="FliK-like_C_sf"/>
</dbReference>
<feature type="region of interest" description="Disordered" evidence="1">
    <location>
        <begin position="124"/>
        <end position="144"/>
    </location>
</feature>
<dbReference type="Gene3D" id="3.30.750.140">
    <property type="match status" value="1"/>
</dbReference>
<name>A0AAU8BHF1_9VIBR</name>